<sequence length="61" mass="6607">MSITLISGVILGFNFAAAIVFRIVILWEETKRIKGATCCDDNGYCEGDLPICCSSTCMPSQ</sequence>
<evidence type="ECO:0000313" key="2">
    <source>
        <dbReference type="Proteomes" id="UP000789920"/>
    </source>
</evidence>
<evidence type="ECO:0000313" key="1">
    <source>
        <dbReference type="EMBL" id="CAG8829239.1"/>
    </source>
</evidence>
<dbReference type="Proteomes" id="UP000789920">
    <property type="component" value="Unassembled WGS sequence"/>
</dbReference>
<gene>
    <name evidence="1" type="ORF">RPERSI_LOCUS27447</name>
</gene>
<name>A0ACA9S688_9GLOM</name>
<keyword evidence="2" id="KW-1185">Reference proteome</keyword>
<comment type="caution">
    <text evidence="1">The sequence shown here is derived from an EMBL/GenBank/DDBJ whole genome shotgun (WGS) entry which is preliminary data.</text>
</comment>
<organism evidence="1 2">
    <name type="scientific">Racocetra persica</name>
    <dbReference type="NCBI Taxonomy" id="160502"/>
    <lineage>
        <taxon>Eukaryota</taxon>
        <taxon>Fungi</taxon>
        <taxon>Fungi incertae sedis</taxon>
        <taxon>Mucoromycota</taxon>
        <taxon>Glomeromycotina</taxon>
        <taxon>Glomeromycetes</taxon>
        <taxon>Diversisporales</taxon>
        <taxon>Gigasporaceae</taxon>
        <taxon>Racocetra</taxon>
    </lineage>
</organism>
<dbReference type="EMBL" id="CAJVQC010096888">
    <property type="protein sequence ID" value="CAG8829239.1"/>
    <property type="molecule type" value="Genomic_DNA"/>
</dbReference>
<accession>A0ACA9S688</accession>
<feature type="non-terminal residue" evidence="1">
    <location>
        <position position="61"/>
    </location>
</feature>
<proteinExistence type="predicted"/>
<reference evidence="1" key="1">
    <citation type="submission" date="2021-06" db="EMBL/GenBank/DDBJ databases">
        <authorList>
            <person name="Kallberg Y."/>
            <person name="Tangrot J."/>
            <person name="Rosling A."/>
        </authorList>
    </citation>
    <scope>NUCLEOTIDE SEQUENCE</scope>
    <source>
        <strain evidence="1">MA461A</strain>
    </source>
</reference>
<protein>
    <submittedName>
        <fullName evidence="1">1262_t:CDS:1</fullName>
    </submittedName>
</protein>